<dbReference type="InterPro" id="IPR000210">
    <property type="entry name" value="BTB/POZ_dom"/>
</dbReference>
<feature type="domain" description="BTB" evidence="1">
    <location>
        <begin position="152"/>
        <end position="219"/>
    </location>
</feature>
<dbReference type="InterPro" id="IPR011333">
    <property type="entry name" value="SKP1/BTB/POZ_sf"/>
</dbReference>
<dbReference type="PROSITE" id="PS50097">
    <property type="entry name" value="BTB"/>
    <property type="match status" value="1"/>
</dbReference>
<dbReference type="GO" id="GO:0030163">
    <property type="term" value="P:protein catabolic process"/>
    <property type="evidence" value="ECO:0007669"/>
    <property type="project" value="UniProtKB-ARBA"/>
</dbReference>
<dbReference type="Gene3D" id="3.30.710.10">
    <property type="entry name" value="Potassium Channel Kv1.1, Chain A"/>
    <property type="match status" value="1"/>
</dbReference>
<dbReference type="InterPro" id="IPR002083">
    <property type="entry name" value="MATH/TRAF_dom"/>
</dbReference>
<accession>A0A7E4ZS36</accession>
<protein>
    <submittedName>
        <fullName evidence="3">BTB domain-containing protein</fullName>
    </submittedName>
</protein>
<proteinExistence type="predicted"/>
<dbReference type="PANTHER" id="PTHR24413">
    <property type="entry name" value="SPECKLE-TYPE POZ PROTEIN"/>
    <property type="match status" value="1"/>
</dbReference>
<dbReference type="InterPro" id="IPR008974">
    <property type="entry name" value="TRAF-like"/>
</dbReference>
<dbReference type="Proteomes" id="UP000492821">
    <property type="component" value="Unassembled WGS sequence"/>
</dbReference>
<name>A0A7E4ZS36_PANRE</name>
<dbReference type="Pfam" id="PF00651">
    <property type="entry name" value="BTB"/>
    <property type="match status" value="1"/>
</dbReference>
<reference evidence="3" key="2">
    <citation type="submission" date="2020-10" db="UniProtKB">
        <authorList>
            <consortium name="WormBaseParasite"/>
        </authorList>
    </citation>
    <scope>IDENTIFICATION</scope>
</reference>
<organism evidence="2 3">
    <name type="scientific">Panagrellus redivivus</name>
    <name type="common">Microworm</name>
    <dbReference type="NCBI Taxonomy" id="6233"/>
    <lineage>
        <taxon>Eukaryota</taxon>
        <taxon>Metazoa</taxon>
        <taxon>Ecdysozoa</taxon>
        <taxon>Nematoda</taxon>
        <taxon>Chromadorea</taxon>
        <taxon>Rhabditida</taxon>
        <taxon>Tylenchina</taxon>
        <taxon>Panagrolaimomorpha</taxon>
        <taxon>Panagrolaimoidea</taxon>
        <taxon>Panagrolaimidae</taxon>
        <taxon>Panagrellus</taxon>
    </lineage>
</organism>
<dbReference type="CDD" id="cd14733">
    <property type="entry name" value="BACK"/>
    <property type="match status" value="1"/>
</dbReference>
<keyword evidence="2" id="KW-1185">Reference proteome</keyword>
<evidence type="ECO:0000313" key="3">
    <source>
        <dbReference type="WBParaSite" id="Pan_g14194.t1"/>
    </source>
</evidence>
<evidence type="ECO:0000313" key="2">
    <source>
        <dbReference type="Proteomes" id="UP000492821"/>
    </source>
</evidence>
<sequence>MSSNEAKAVQPIKDKITVILNRFLLTEMKPGESHSTPKIKVPLSDGLQWWIVFYPNGEDASDKAHLSIYLAVNKPAKPKFSFAIDGTSIQFAQNATSSSTCWGHRKYASHSQLRPLFRGGVLNIRCSVEFQVGVPLSFLKARLFESCSHVDTDLELVMESGSVKVHKSLLSLISPVFHAMFLHDTVELKSKKVEITDFDFDVVKAAIDFCYDRAELLSVELIVGMLRFGDKYDIKTITVQLETILPCNLTIATFCLIVQYAYDCSRPGLLSECSKFFKRHQLQITAMGTFAALPPQLVVNVLKGAFHLKTTLDVLHFAINDVGLRFVVNHLESPIFQSLSSDNFCRVVNYAWQCSRDELKQACAKFLNDNRVAVTKLDSFTKLSPEVMCDLFKLANNS</sequence>
<dbReference type="AlphaFoldDB" id="A0A7E4ZS36"/>
<dbReference type="Gene3D" id="1.25.40.420">
    <property type="match status" value="1"/>
</dbReference>
<dbReference type="CDD" id="cd00121">
    <property type="entry name" value="MATH"/>
    <property type="match status" value="1"/>
</dbReference>
<reference evidence="2" key="1">
    <citation type="journal article" date="2013" name="Genetics">
        <title>The draft genome and transcriptome of Panagrellus redivivus are shaped by the harsh demands of a free-living lifestyle.</title>
        <authorList>
            <person name="Srinivasan J."/>
            <person name="Dillman A.R."/>
            <person name="Macchietto M.G."/>
            <person name="Heikkinen L."/>
            <person name="Lakso M."/>
            <person name="Fracchia K.M."/>
            <person name="Antoshechkin I."/>
            <person name="Mortazavi A."/>
            <person name="Wong G."/>
            <person name="Sternberg P.W."/>
        </authorList>
    </citation>
    <scope>NUCLEOTIDE SEQUENCE [LARGE SCALE GENOMIC DNA]</scope>
    <source>
        <strain evidence="2">MT8872</strain>
    </source>
</reference>
<dbReference type="SUPFAM" id="SSF49599">
    <property type="entry name" value="TRAF domain-like"/>
    <property type="match status" value="1"/>
</dbReference>
<dbReference type="WBParaSite" id="Pan_g14194.t1">
    <property type="protein sequence ID" value="Pan_g14194.t1"/>
    <property type="gene ID" value="Pan_g14194"/>
</dbReference>
<dbReference type="SUPFAM" id="SSF54695">
    <property type="entry name" value="POZ domain"/>
    <property type="match status" value="1"/>
</dbReference>
<dbReference type="CDD" id="cd18186">
    <property type="entry name" value="BTB_POZ_ZBTB_KLHL-like"/>
    <property type="match status" value="1"/>
</dbReference>
<dbReference type="SMART" id="SM00225">
    <property type="entry name" value="BTB"/>
    <property type="match status" value="1"/>
</dbReference>
<evidence type="ECO:0000259" key="1">
    <source>
        <dbReference type="PROSITE" id="PS50097"/>
    </source>
</evidence>
<dbReference type="Gene3D" id="2.60.210.10">
    <property type="entry name" value="Apoptosis, Tumor Necrosis Factor Receptor Associated Protein 2, Chain A"/>
    <property type="match status" value="1"/>
</dbReference>